<reference evidence="1 2" key="1">
    <citation type="journal article" date="2021" name="Hortic Res">
        <title>High-quality reference genome and annotation aids understanding of berry development for evergreen blueberry (Vaccinium darrowii).</title>
        <authorList>
            <person name="Yu J."/>
            <person name="Hulse-Kemp A.M."/>
            <person name="Babiker E."/>
            <person name="Staton M."/>
        </authorList>
    </citation>
    <scope>NUCLEOTIDE SEQUENCE [LARGE SCALE GENOMIC DNA]</scope>
    <source>
        <strain evidence="2">cv. NJ 8807/NJ 8810</strain>
        <tissue evidence="1">Young leaf</tissue>
    </source>
</reference>
<keyword evidence="2" id="KW-1185">Reference proteome</keyword>
<organism evidence="1 2">
    <name type="scientific">Vaccinium darrowii</name>
    <dbReference type="NCBI Taxonomy" id="229202"/>
    <lineage>
        <taxon>Eukaryota</taxon>
        <taxon>Viridiplantae</taxon>
        <taxon>Streptophyta</taxon>
        <taxon>Embryophyta</taxon>
        <taxon>Tracheophyta</taxon>
        <taxon>Spermatophyta</taxon>
        <taxon>Magnoliopsida</taxon>
        <taxon>eudicotyledons</taxon>
        <taxon>Gunneridae</taxon>
        <taxon>Pentapetalae</taxon>
        <taxon>asterids</taxon>
        <taxon>Ericales</taxon>
        <taxon>Ericaceae</taxon>
        <taxon>Vaccinioideae</taxon>
        <taxon>Vaccinieae</taxon>
        <taxon>Vaccinium</taxon>
    </lineage>
</organism>
<dbReference type="EMBL" id="CM037160">
    <property type="protein sequence ID" value="KAH7841183.1"/>
    <property type="molecule type" value="Genomic_DNA"/>
</dbReference>
<comment type="caution">
    <text evidence="1">The sequence shown here is derived from an EMBL/GenBank/DDBJ whole genome shotgun (WGS) entry which is preliminary data.</text>
</comment>
<evidence type="ECO:0000313" key="2">
    <source>
        <dbReference type="Proteomes" id="UP000828048"/>
    </source>
</evidence>
<name>A0ACB7XKX7_9ERIC</name>
<sequence length="301" mass="33925">MAASALKRLLLSPKSLLSSSSSSASRLFFTTAGKPWPPPGFDTSLPPPSITHLPQPYFAYETEEALNIREDMPGVGKEDVEVLVKPNLLLLRGERKMEAEERRVPDRVWTYGYYYNICEKKYHLTQVKASIRNGVLTVVIPKVKGYVCDHSCENKYRQNKLFQLVYCSELLRPSEYSTIKTEDPDMHFKYIEPAAKSGQIKEVEHVTGELNFCDAEKTKNFFMEAKLPNARPLINVNLVNAPLVVRQLLDDERPEDFIGSLILSVRSLLPVEPLVDGCDKRSGPNLCLPFSVSLTAPNPHT</sequence>
<gene>
    <name evidence="1" type="ORF">Vadar_026687</name>
</gene>
<protein>
    <submittedName>
        <fullName evidence="1">Uncharacterized protein</fullName>
    </submittedName>
</protein>
<proteinExistence type="predicted"/>
<accession>A0ACB7XKX7</accession>
<evidence type="ECO:0000313" key="1">
    <source>
        <dbReference type="EMBL" id="KAH7841183.1"/>
    </source>
</evidence>
<dbReference type="Proteomes" id="UP000828048">
    <property type="component" value="Chromosome 10"/>
</dbReference>